<feature type="domain" description="PGG" evidence="3">
    <location>
        <begin position="645"/>
        <end position="758"/>
    </location>
</feature>
<feature type="transmembrane region" description="Helical" evidence="2">
    <location>
        <begin position="691"/>
        <end position="714"/>
    </location>
</feature>
<dbReference type="EMBL" id="JAZDWU010000003">
    <property type="protein sequence ID" value="KAL0008002.1"/>
    <property type="molecule type" value="Genomic_DNA"/>
</dbReference>
<dbReference type="SUPFAM" id="SSF48403">
    <property type="entry name" value="Ankyrin repeat"/>
    <property type="match status" value="1"/>
</dbReference>
<feature type="transmembrane region" description="Helical" evidence="2">
    <location>
        <begin position="652"/>
        <end position="671"/>
    </location>
</feature>
<keyword evidence="2" id="KW-0472">Membrane</keyword>
<dbReference type="AlphaFoldDB" id="A0AAW2DBK3"/>
<protein>
    <recommendedName>
        <fullName evidence="3">PGG domain-containing protein</fullName>
    </recommendedName>
</protein>
<dbReference type="PROSITE" id="PS50297">
    <property type="entry name" value="ANK_REP_REGION"/>
    <property type="match status" value="1"/>
</dbReference>
<dbReference type="PROSITE" id="PS50088">
    <property type="entry name" value="ANK_REPEAT"/>
    <property type="match status" value="1"/>
</dbReference>
<feature type="repeat" description="ANK" evidence="1">
    <location>
        <begin position="247"/>
        <end position="279"/>
    </location>
</feature>
<dbReference type="Proteomes" id="UP001459277">
    <property type="component" value="Unassembled WGS sequence"/>
</dbReference>
<comment type="caution">
    <text evidence="4">The sequence shown here is derived from an EMBL/GenBank/DDBJ whole genome shotgun (WGS) entry which is preliminary data.</text>
</comment>
<evidence type="ECO:0000256" key="1">
    <source>
        <dbReference type="PROSITE-ProRule" id="PRU00023"/>
    </source>
</evidence>
<name>A0AAW2DBK3_9ROSI</name>
<dbReference type="PANTHER" id="PTHR24177">
    <property type="entry name" value="CASKIN"/>
    <property type="match status" value="1"/>
</dbReference>
<organism evidence="4 5">
    <name type="scientific">Lithocarpus litseifolius</name>
    <dbReference type="NCBI Taxonomy" id="425828"/>
    <lineage>
        <taxon>Eukaryota</taxon>
        <taxon>Viridiplantae</taxon>
        <taxon>Streptophyta</taxon>
        <taxon>Embryophyta</taxon>
        <taxon>Tracheophyta</taxon>
        <taxon>Spermatophyta</taxon>
        <taxon>Magnoliopsida</taxon>
        <taxon>eudicotyledons</taxon>
        <taxon>Gunneridae</taxon>
        <taxon>Pentapetalae</taxon>
        <taxon>rosids</taxon>
        <taxon>fabids</taxon>
        <taxon>Fagales</taxon>
        <taxon>Fagaceae</taxon>
        <taxon>Lithocarpus</taxon>
    </lineage>
</organism>
<feature type="transmembrane region" description="Helical" evidence="2">
    <location>
        <begin position="735"/>
        <end position="760"/>
    </location>
</feature>
<dbReference type="InterPro" id="IPR036770">
    <property type="entry name" value="Ankyrin_rpt-contain_sf"/>
</dbReference>
<evidence type="ECO:0000313" key="5">
    <source>
        <dbReference type="Proteomes" id="UP001459277"/>
    </source>
</evidence>
<keyword evidence="5" id="KW-1185">Reference proteome</keyword>
<evidence type="ECO:0000313" key="4">
    <source>
        <dbReference type="EMBL" id="KAL0008002.1"/>
    </source>
</evidence>
<evidence type="ECO:0000259" key="3">
    <source>
        <dbReference type="Pfam" id="PF13962"/>
    </source>
</evidence>
<dbReference type="Pfam" id="PF12796">
    <property type="entry name" value="Ank_2"/>
    <property type="match status" value="1"/>
</dbReference>
<dbReference type="Pfam" id="PF13962">
    <property type="entry name" value="PGG"/>
    <property type="match status" value="1"/>
</dbReference>
<dbReference type="GO" id="GO:0016020">
    <property type="term" value="C:membrane"/>
    <property type="evidence" value="ECO:0007669"/>
    <property type="project" value="TreeGrafter"/>
</dbReference>
<accession>A0AAW2DBK3</accession>
<dbReference type="InterPro" id="IPR002110">
    <property type="entry name" value="Ankyrin_rpt"/>
</dbReference>
<reference evidence="4 5" key="1">
    <citation type="submission" date="2024-01" db="EMBL/GenBank/DDBJ databases">
        <title>A telomere-to-telomere, gap-free genome of sweet tea (Lithocarpus litseifolius).</title>
        <authorList>
            <person name="Zhou J."/>
        </authorList>
    </citation>
    <scope>NUCLEOTIDE SEQUENCE [LARGE SCALE GENOMIC DNA]</scope>
    <source>
        <strain evidence="4">Zhou-2022a</strain>
        <tissue evidence="4">Leaf</tissue>
    </source>
</reference>
<evidence type="ECO:0000256" key="2">
    <source>
        <dbReference type="SAM" id="Phobius"/>
    </source>
</evidence>
<keyword evidence="2" id="KW-0812">Transmembrane</keyword>
<dbReference type="InterPro" id="IPR026961">
    <property type="entry name" value="PGG_dom"/>
</dbReference>
<sequence length="810" mass="91031">METRFASSAAVSEVLNIDNYLVWSVQVRTYLMAQDLWEIVEATNKRPKPENDEAASKGWTRKNAMALHVIQISSEPRICLLISLITSAKDAWDTLAAICKIPKSIYYASDEESYMTWADRMKTYFIKNYLLEIVEATTEPPMPEDDEIAFKAWSQKNALALFLIRESCGSNIFPSIGNISEAKKAWDTLADYAKPDIDFYSGMENDENGRFNQHVSLEKHIREGEWDAANQLISSSPEAMTAKISIFGSTALHIAIFEGHLNIVEELVKIMSEENLKIKNKDRITVLGQCATVGNIQMAKCIIGKSRTLLSIGNREEDFIPVVMALTFNPDGTKMARYLYSETPLEDLMPRNGINGAMFITRAIYSKAIDMALDLLESYPELAIALDCNGRSPVEVLAGMSFAYRSGNRLVYWKQWIYNSICIPSAHDTNQIPICVQKLEMEKCSQARNIGSARVSVWNLLKFLEIDQIYELKLLHHQSKKLLLRMCQVLPGLNFQQLENGKVIEALIKAVKQGRVEFVTEILKACPDLVWCFEQSTERNMFVLAVLHRQDEVFRLLCRSPAKNPIFAMSDGDRNTILHIAAMLEPSARRNTVPGAAFLMQREVQWYKEVESIVHPSILECTNTNGKRPRELFIESHKELVKEGEKWMKETASSCTVVAALIVTIMFAAAITVPGGNKQETGLPTFLNGKVFMVFIISDALSLLSASTSLLMFLGILTSRYAEEDFLKSLPKKMIVGLSTLILSIATMMITFCASLSIILPGKSRVVIPVICLASVPVTLFTWMQFHLLIDMVISTYGSRIINKKVKHGS</sequence>
<proteinExistence type="predicted"/>
<feature type="transmembrane region" description="Helical" evidence="2">
    <location>
        <begin position="766"/>
        <end position="790"/>
    </location>
</feature>
<dbReference type="PANTHER" id="PTHR24177:SF329">
    <property type="entry name" value="ANKYRIN REPEAT PROTEIN"/>
    <property type="match status" value="1"/>
</dbReference>
<dbReference type="Gene3D" id="1.25.40.20">
    <property type="entry name" value="Ankyrin repeat-containing domain"/>
    <property type="match status" value="2"/>
</dbReference>
<gene>
    <name evidence="4" type="ORF">SO802_009504</name>
</gene>
<keyword evidence="2" id="KW-1133">Transmembrane helix</keyword>
<dbReference type="Pfam" id="PF14223">
    <property type="entry name" value="Retrotran_gag_2"/>
    <property type="match status" value="2"/>
</dbReference>
<keyword evidence="1" id="KW-0040">ANK repeat</keyword>
<dbReference type="SMART" id="SM00248">
    <property type="entry name" value="ANK"/>
    <property type="match status" value="5"/>
</dbReference>